<reference evidence="2 3" key="1">
    <citation type="journal article" date="2015" name="G3 (Bethesda)">
        <title>Insights into Ongoing Evolution of the Hexachlorocyclohexane Catabolic Pathway from Comparative Genomics of Ten Sphingomonadaceae Strains.</title>
        <authorList>
            <person name="Pearce S.L."/>
            <person name="Oakeshott J.G."/>
            <person name="Pandey G."/>
        </authorList>
    </citation>
    <scope>NUCLEOTIDE SEQUENCE [LARGE SCALE GENOMIC DNA]</scope>
    <source>
        <strain evidence="2 3">LL01</strain>
    </source>
</reference>
<comment type="caution">
    <text evidence="2">The sequence shown here is derived from an EMBL/GenBank/DDBJ whole genome shotgun (WGS) entry which is preliminary data.</text>
</comment>
<evidence type="ECO:0000313" key="2">
    <source>
        <dbReference type="EMBL" id="KMS53735.1"/>
    </source>
</evidence>
<accession>A0A0J8AFT9</accession>
<dbReference type="STRING" id="1420583.V473_16080"/>
<dbReference type="RefSeq" id="WP_066606307.1">
    <property type="nucleotide sequence ID" value="NZ_KQ130435.1"/>
</dbReference>
<feature type="region of interest" description="Disordered" evidence="1">
    <location>
        <begin position="1"/>
        <end position="27"/>
    </location>
</feature>
<dbReference type="AlphaFoldDB" id="A0A0J8AFT9"/>
<organism evidence="2 3">
    <name type="scientific">Sphingobium cupriresistens LL01</name>
    <dbReference type="NCBI Taxonomy" id="1420583"/>
    <lineage>
        <taxon>Bacteria</taxon>
        <taxon>Pseudomonadati</taxon>
        <taxon>Pseudomonadota</taxon>
        <taxon>Alphaproteobacteria</taxon>
        <taxon>Sphingomonadales</taxon>
        <taxon>Sphingomonadaceae</taxon>
        <taxon>Sphingobium</taxon>
    </lineage>
</organism>
<gene>
    <name evidence="2" type="ORF">V473_16080</name>
</gene>
<evidence type="ECO:0000313" key="3">
    <source>
        <dbReference type="Proteomes" id="UP000052232"/>
    </source>
</evidence>
<dbReference type="Proteomes" id="UP000052232">
    <property type="component" value="Unassembled WGS sequence"/>
</dbReference>
<keyword evidence="3" id="KW-1185">Reference proteome</keyword>
<dbReference type="EMBL" id="JACT01000004">
    <property type="protein sequence ID" value="KMS53735.1"/>
    <property type="molecule type" value="Genomic_DNA"/>
</dbReference>
<sequence length="65" mass="6846">MEKGDNAAPPNRLAAANDNGTGTEPPSVDIDAALIRIAESIGRHIARQHIRACRAANDNEPEGTD</sequence>
<protein>
    <submittedName>
        <fullName evidence="2">Uncharacterized protein</fullName>
    </submittedName>
</protein>
<proteinExistence type="predicted"/>
<name>A0A0J8AFT9_9SPHN</name>
<feature type="compositionally biased region" description="Low complexity" evidence="1">
    <location>
        <begin position="1"/>
        <end position="19"/>
    </location>
</feature>
<evidence type="ECO:0000256" key="1">
    <source>
        <dbReference type="SAM" id="MobiDB-lite"/>
    </source>
</evidence>
<dbReference type="PATRIC" id="fig|1420583.3.peg.3016"/>